<organism evidence="2 3">
    <name type="scientific">Dawidia soli</name>
    <dbReference type="NCBI Taxonomy" id="2782352"/>
    <lineage>
        <taxon>Bacteria</taxon>
        <taxon>Pseudomonadati</taxon>
        <taxon>Bacteroidota</taxon>
        <taxon>Cytophagia</taxon>
        <taxon>Cytophagales</taxon>
        <taxon>Chryseotaleaceae</taxon>
        <taxon>Dawidia</taxon>
    </lineage>
</organism>
<reference evidence="2 3" key="1">
    <citation type="submission" date="2021-05" db="EMBL/GenBank/DDBJ databases">
        <title>A Polyphasic approach of four new species of the genus Ohtaekwangia: Ohtaekwangia histidinii sp. nov., Ohtaekwangia cretensis sp. nov., Ohtaekwangia indiensis sp. nov., Ohtaekwangia reichenbachii sp. nov. from diverse environment.</title>
        <authorList>
            <person name="Octaviana S."/>
        </authorList>
    </citation>
    <scope>NUCLEOTIDE SEQUENCE [LARGE SCALE GENOMIC DNA]</scope>
    <source>
        <strain evidence="2 3">PWU37</strain>
    </source>
</reference>
<feature type="compositionally biased region" description="Basic and acidic residues" evidence="1">
    <location>
        <begin position="12"/>
        <end position="25"/>
    </location>
</feature>
<keyword evidence="3" id="KW-1185">Reference proteome</keyword>
<dbReference type="Proteomes" id="UP001319180">
    <property type="component" value="Unassembled WGS sequence"/>
</dbReference>
<proteinExistence type="predicted"/>
<evidence type="ECO:0000313" key="2">
    <source>
        <dbReference type="EMBL" id="MBT1689873.1"/>
    </source>
</evidence>
<comment type="caution">
    <text evidence="2">The sequence shown here is derived from an EMBL/GenBank/DDBJ whole genome shotgun (WGS) entry which is preliminary data.</text>
</comment>
<accession>A0AAP2GL92</accession>
<gene>
    <name evidence="2" type="ORF">KK078_25145</name>
</gene>
<name>A0AAP2GL92_9BACT</name>
<dbReference type="EMBL" id="JAHESC010000050">
    <property type="protein sequence ID" value="MBT1689873.1"/>
    <property type="molecule type" value="Genomic_DNA"/>
</dbReference>
<protein>
    <submittedName>
        <fullName evidence="2">Uncharacterized protein</fullName>
    </submittedName>
</protein>
<evidence type="ECO:0000256" key="1">
    <source>
        <dbReference type="SAM" id="MobiDB-lite"/>
    </source>
</evidence>
<feature type="region of interest" description="Disordered" evidence="1">
    <location>
        <begin position="12"/>
        <end position="39"/>
    </location>
</feature>
<sequence length="138" mass="16050">MSENQRFKLKYDQLRENNPAEKELPDSTPGETAKPDEKNYRHVGHNRNLAVMWPDGKLESFNYAYLVSIKYDPISDPNVLALYFTSDTITIKGYKLKLLFWDVFNSTSRIIECADPRYAEIVNETQPVIFEISIEPSR</sequence>
<dbReference type="AlphaFoldDB" id="A0AAP2GL92"/>
<evidence type="ECO:0000313" key="3">
    <source>
        <dbReference type="Proteomes" id="UP001319180"/>
    </source>
</evidence>
<dbReference type="RefSeq" id="WP_254093095.1">
    <property type="nucleotide sequence ID" value="NZ_JAHESC010000050.1"/>
</dbReference>